<dbReference type="GO" id="GO:0008270">
    <property type="term" value="F:zinc ion binding"/>
    <property type="evidence" value="ECO:0007669"/>
    <property type="project" value="InterPro"/>
</dbReference>
<dbReference type="PROSITE" id="PS51375">
    <property type="entry name" value="PPR"/>
    <property type="match status" value="5"/>
</dbReference>
<dbReference type="OrthoDB" id="742311at2759"/>
<dbReference type="InterPro" id="IPR032867">
    <property type="entry name" value="DYW_dom"/>
</dbReference>
<accession>A0A2P5W4V9</accession>
<dbReference type="Gene3D" id="1.25.40.10">
    <property type="entry name" value="Tetratricopeptide repeat domain"/>
    <property type="match status" value="4"/>
</dbReference>
<gene>
    <name evidence="5" type="ORF">GOBAR_AA34559</name>
</gene>
<feature type="repeat" description="PPR" evidence="3">
    <location>
        <begin position="462"/>
        <end position="496"/>
    </location>
</feature>
<dbReference type="GO" id="GO:0003723">
    <property type="term" value="F:RNA binding"/>
    <property type="evidence" value="ECO:0007669"/>
    <property type="project" value="InterPro"/>
</dbReference>
<keyword evidence="2" id="KW-0677">Repeat</keyword>
<dbReference type="InterPro" id="IPR046848">
    <property type="entry name" value="E_motif"/>
</dbReference>
<dbReference type="Pfam" id="PF01535">
    <property type="entry name" value="PPR"/>
    <property type="match status" value="8"/>
</dbReference>
<dbReference type="FunFam" id="1.25.40.10:FF:000031">
    <property type="entry name" value="Pentatricopeptide repeat-containing protein mitochondrial"/>
    <property type="match status" value="1"/>
</dbReference>
<dbReference type="InterPro" id="IPR011990">
    <property type="entry name" value="TPR-like_helical_dom_sf"/>
</dbReference>
<evidence type="ECO:0000256" key="3">
    <source>
        <dbReference type="PROSITE-ProRule" id="PRU00708"/>
    </source>
</evidence>
<evidence type="ECO:0000256" key="2">
    <source>
        <dbReference type="ARBA" id="ARBA00022737"/>
    </source>
</evidence>
<name>A0A2P5W4V9_GOSBA</name>
<dbReference type="Proteomes" id="UP000239757">
    <property type="component" value="Unassembled WGS sequence"/>
</dbReference>
<organism evidence="5 6">
    <name type="scientific">Gossypium barbadense</name>
    <name type="common">Sea Island cotton</name>
    <name type="synonym">Hibiscus barbadensis</name>
    <dbReference type="NCBI Taxonomy" id="3634"/>
    <lineage>
        <taxon>Eukaryota</taxon>
        <taxon>Viridiplantae</taxon>
        <taxon>Streptophyta</taxon>
        <taxon>Embryophyta</taxon>
        <taxon>Tracheophyta</taxon>
        <taxon>Spermatophyta</taxon>
        <taxon>Magnoliopsida</taxon>
        <taxon>eudicotyledons</taxon>
        <taxon>Gunneridae</taxon>
        <taxon>Pentapetalae</taxon>
        <taxon>rosids</taxon>
        <taxon>malvids</taxon>
        <taxon>Malvales</taxon>
        <taxon>Malvaceae</taxon>
        <taxon>Malvoideae</taxon>
        <taxon>Gossypium</taxon>
    </lineage>
</organism>
<dbReference type="InterPro" id="IPR002885">
    <property type="entry name" value="PPR_rpt"/>
</dbReference>
<feature type="domain" description="DYW" evidence="4">
    <location>
        <begin position="893"/>
        <end position="970"/>
    </location>
</feature>
<dbReference type="Pfam" id="PF14432">
    <property type="entry name" value="DYW_deaminase"/>
    <property type="match status" value="1"/>
</dbReference>
<dbReference type="Pfam" id="PF20431">
    <property type="entry name" value="E_motif"/>
    <property type="match status" value="1"/>
</dbReference>
<reference evidence="5 6" key="1">
    <citation type="submission" date="2015-01" db="EMBL/GenBank/DDBJ databases">
        <title>Genome of allotetraploid Gossypium barbadense reveals genomic plasticity and fiber elongation in cotton evolution.</title>
        <authorList>
            <person name="Chen X."/>
            <person name="Liu X."/>
            <person name="Zhao B."/>
            <person name="Zheng H."/>
            <person name="Hu Y."/>
            <person name="Lu G."/>
            <person name="Yang C."/>
            <person name="Chen J."/>
            <person name="Shan C."/>
            <person name="Zhang L."/>
            <person name="Zhou Y."/>
            <person name="Wang L."/>
            <person name="Guo W."/>
            <person name="Bai Y."/>
            <person name="Ruan J."/>
            <person name="Shangguan X."/>
            <person name="Mao Y."/>
            <person name="Jiang J."/>
            <person name="Zhu Y."/>
            <person name="Lei J."/>
            <person name="Kang H."/>
            <person name="Chen S."/>
            <person name="He X."/>
            <person name="Wang R."/>
            <person name="Wang Y."/>
            <person name="Chen J."/>
            <person name="Wang L."/>
            <person name="Yu S."/>
            <person name="Wang B."/>
            <person name="Wei J."/>
            <person name="Song S."/>
            <person name="Lu X."/>
            <person name="Gao Z."/>
            <person name="Gu W."/>
            <person name="Deng X."/>
            <person name="Ma D."/>
            <person name="Wang S."/>
            <person name="Liang W."/>
            <person name="Fang L."/>
            <person name="Cai C."/>
            <person name="Zhu X."/>
            <person name="Zhou B."/>
            <person name="Zhang Y."/>
            <person name="Chen Z."/>
            <person name="Xu S."/>
            <person name="Zhu R."/>
            <person name="Wang S."/>
            <person name="Zhang T."/>
            <person name="Zhao G."/>
        </authorList>
    </citation>
    <scope>NUCLEOTIDE SEQUENCE [LARGE SCALE GENOMIC DNA]</scope>
    <source>
        <strain evidence="6">cv. Xinhai21</strain>
        <tissue evidence="5">Leaf</tissue>
    </source>
</reference>
<comment type="similarity">
    <text evidence="1">Belongs to the PPR family. PCMP-H subfamily.</text>
</comment>
<dbReference type="EMBL" id="KZ669114">
    <property type="protein sequence ID" value="PPR86136.1"/>
    <property type="molecule type" value="Genomic_DNA"/>
</dbReference>
<protein>
    <recommendedName>
        <fullName evidence="4">DYW domain-containing protein</fullName>
    </recommendedName>
</protein>
<feature type="repeat" description="PPR" evidence="3">
    <location>
        <begin position="664"/>
        <end position="698"/>
    </location>
</feature>
<dbReference type="NCBIfam" id="TIGR00756">
    <property type="entry name" value="PPR"/>
    <property type="match status" value="5"/>
</dbReference>
<dbReference type="PANTHER" id="PTHR47926:SF378">
    <property type="entry name" value="PENTATRICOPEPTIDE REPEAT (PPR) SUPERFAMILY PROTEIN"/>
    <property type="match status" value="1"/>
</dbReference>
<proteinExistence type="inferred from homology"/>
<evidence type="ECO:0000259" key="4">
    <source>
        <dbReference type="Pfam" id="PF14432"/>
    </source>
</evidence>
<dbReference type="FunFam" id="1.25.40.10:FF:000380">
    <property type="entry name" value="Pentatricopeptide repeat-containing protein, chloroplastic"/>
    <property type="match status" value="2"/>
</dbReference>
<feature type="repeat" description="PPR" evidence="3">
    <location>
        <begin position="142"/>
        <end position="176"/>
    </location>
</feature>
<dbReference type="SUPFAM" id="SSF48452">
    <property type="entry name" value="TPR-like"/>
    <property type="match status" value="1"/>
</dbReference>
<dbReference type="PANTHER" id="PTHR47926">
    <property type="entry name" value="PENTATRICOPEPTIDE REPEAT-CONTAINING PROTEIN"/>
    <property type="match status" value="1"/>
</dbReference>
<dbReference type="FunFam" id="1.25.40.10:FF:000073">
    <property type="entry name" value="Pentatricopeptide repeat-containing protein chloroplastic"/>
    <property type="match status" value="1"/>
</dbReference>
<evidence type="ECO:0000256" key="1">
    <source>
        <dbReference type="ARBA" id="ARBA00006643"/>
    </source>
</evidence>
<feature type="repeat" description="PPR" evidence="3">
    <location>
        <begin position="563"/>
        <end position="597"/>
    </location>
</feature>
<dbReference type="FunFam" id="1.25.40.10:FF:000309">
    <property type="entry name" value="Pentatricopeptide repeat-containing protein, chloroplastic"/>
    <property type="match status" value="1"/>
</dbReference>
<evidence type="ECO:0000313" key="6">
    <source>
        <dbReference type="Proteomes" id="UP000239757"/>
    </source>
</evidence>
<dbReference type="Pfam" id="PF13041">
    <property type="entry name" value="PPR_2"/>
    <property type="match status" value="2"/>
</dbReference>
<dbReference type="AlphaFoldDB" id="A0A2P5W4V9"/>
<dbReference type="GO" id="GO:0009451">
    <property type="term" value="P:RNA modification"/>
    <property type="evidence" value="ECO:0007669"/>
    <property type="project" value="InterPro"/>
</dbReference>
<evidence type="ECO:0000313" key="5">
    <source>
        <dbReference type="EMBL" id="PPR86136.1"/>
    </source>
</evidence>
<sequence>MASSSLPPSVPSQTAAAARFARIPSSVSLKSTSSSFKIPHGQQQQGQLENLHLVSLSKQGKLKEARDFLKQMDEAGVLVNPHSYESLLEACGKMASLSDGKLIHRRLGNPSRYLENCVLKMYCACESFRDAEKLFDEMLEKDVASWGILISGYSEKGRLKEAFRLCTRMIELGIGLNSTVFTNLLKSLSDPSVLEIGEQLHSLVIRTGLSTNVSVITAISNISSLPPSVPSQTAAAARFARIPSSVSLKSTSSSFKIPHGQQQQGQLENLHLVSLSKQGKLKEARDFLKQMDEAGVLVNPHSYESLLEACGKMASLSDGRLIHRRLGNPSRYLENCVLKMYCACESFRDAEKLFDEMLEKDVASWGILISGYSQKGRLKEAFRLCTRMIELGIGLNSTVFTNLLKSLSDASVLEIGEQLHSLVIRTGLSTNVSVITAISNMYVKCRQLQRAKLVFDQMVETNAVAWTGLMMGYTRAGKQKDALALFIRMLKEGVEMDQFVFSITLKACSGLEYLNLGRQIHGYIVKLGLESDVSVGTPVVDLYIKCSCFDSARRAFKRISEPNDASWSATITGYCQIGEFEKSLQIFRSLRLKDMAMNSFIYTSIIQACSALADYNMGAQAHADAIKRGLVSYVHGESAMITFYSKCGRLDYANQAFESIDEPDTVAWTAIICGHAYHGNASEALKLFRRMQSSTARPNEVTFIGVLTACSHSGLVTEAELYLESMSREYGLDPTIDHYCCMVDAYARAGLLQEAYELVTNMPFEPDAMSWKCLLGGCRIHRNLELGEIAAENLLQLDPDDTAGYILMFNLYGSHGKWDEAARVRSVMGARKLKKELSCSWITVKGKVHRFVVGDKHHPRTDDIYRKLKELNGSVTDVESVHLTEEDVSFGLPERKQLLMEHSERLAVAFGLISVPNNVPIVIFKNLRACKHCHDFAKHVSMVTGRRITIRDSCRFHHFHLGKCSCDDYW</sequence>
<dbReference type="FunFam" id="1.25.40.10:FF:000366">
    <property type="entry name" value="Pentatricopeptide (PPR) repeat-containing protein"/>
    <property type="match status" value="1"/>
</dbReference>
<feature type="repeat" description="PPR" evidence="3">
    <location>
        <begin position="361"/>
        <end position="395"/>
    </location>
</feature>
<dbReference type="InterPro" id="IPR046960">
    <property type="entry name" value="PPR_At4g14850-like_plant"/>
</dbReference>